<reference evidence="8 9" key="1">
    <citation type="journal article" date="2019" name="Sci. Rep.">
        <title>Orb-weaving spider Araneus ventricosus genome elucidates the spidroin gene catalogue.</title>
        <authorList>
            <person name="Kono N."/>
            <person name="Nakamura H."/>
            <person name="Ohtoshi R."/>
            <person name="Moran D.A.P."/>
            <person name="Shinohara A."/>
            <person name="Yoshida Y."/>
            <person name="Fujiwara M."/>
            <person name="Mori M."/>
            <person name="Tomita M."/>
            <person name="Arakawa K."/>
        </authorList>
    </citation>
    <scope>NUCLEOTIDE SEQUENCE [LARGE SCALE GENOMIC DNA]</scope>
</reference>
<evidence type="ECO:0000256" key="5">
    <source>
        <dbReference type="ARBA" id="ARBA00023136"/>
    </source>
</evidence>
<evidence type="ECO:0000256" key="4">
    <source>
        <dbReference type="ARBA" id="ARBA00022989"/>
    </source>
</evidence>
<keyword evidence="4" id="KW-1133">Transmembrane helix</keyword>
<keyword evidence="9" id="KW-1185">Reference proteome</keyword>
<evidence type="ECO:0000256" key="3">
    <source>
        <dbReference type="ARBA" id="ARBA00022692"/>
    </source>
</evidence>
<dbReference type="PANTHER" id="PTHR12308">
    <property type="entry name" value="ANOCTAMIN"/>
    <property type="match status" value="1"/>
</dbReference>
<evidence type="ECO:0000256" key="2">
    <source>
        <dbReference type="ARBA" id="ARBA00009671"/>
    </source>
</evidence>
<dbReference type="AlphaFoldDB" id="A0A4Y2A2D5"/>
<evidence type="ECO:0000259" key="7">
    <source>
        <dbReference type="Pfam" id="PF04547"/>
    </source>
</evidence>
<feature type="domain" description="Anoctamin transmembrane" evidence="7">
    <location>
        <begin position="1"/>
        <end position="44"/>
    </location>
</feature>
<evidence type="ECO:0000313" key="8">
    <source>
        <dbReference type="EMBL" id="GBL73426.1"/>
    </source>
</evidence>
<dbReference type="GO" id="GO:0005886">
    <property type="term" value="C:plasma membrane"/>
    <property type="evidence" value="ECO:0007669"/>
    <property type="project" value="TreeGrafter"/>
</dbReference>
<dbReference type="Proteomes" id="UP000499080">
    <property type="component" value="Unassembled WGS sequence"/>
</dbReference>
<evidence type="ECO:0000313" key="9">
    <source>
        <dbReference type="Proteomes" id="UP000499080"/>
    </source>
</evidence>
<organism evidence="8 9">
    <name type="scientific">Araneus ventricosus</name>
    <name type="common">Orbweaver spider</name>
    <name type="synonym">Epeira ventricosa</name>
    <dbReference type="NCBI Taxonomy" id="182803"/>
    <lineage>
        <taxon>Eukaryota</taxon>
        <taxon>Metazoa</taxon>
        <taxon>Ecdysozoa</taxon>
        <taxon>Arthropoda</taxon>
        <taxon>Chelicerata</taxon>
        <taxon>Arachnida</taxon>
        <taxon>Araneae</taxon>
        <taxon>Araneomorphae</taxon>
        <taxon>Entelegynae</taxon>
        <taxon>Araneoidea</taxon>
        <taxon>Araneidae</taxon>
        <taxon>Araneus</taxon>
    </lineage>
</organism>
<name>A0A4Y2A2D5_ARAVE</name>
<evidence type="ECO:0000256" key="6">
    <source>
        <dbReference type="RuleBase" id="RU280814"/>
    </source>
</evidence>
<protein>
    <recommendedName>
        <fullName evidence="6">Anoctamin</fullName>
    </recommendedName>
</protein>
<dbReference type="PANTHER" id="PTHR12308:SF73">
    <property type="entry name" value="ANOCTAMIN"/>
    <property type="match status" value="1"/>
</dbReference>
<dbReference type="Pfam" id="PF04547">
    <property type="entry name" value="Anoctamin"/>
    <property type="match status" value="1"/>
</dbReference>
<comment type="caution">
    <text evidence="8">The sequence shown here is derived from an EMBL/GenBank/DDBJ whole genome shotgun (WGS) entry which is preliminary data.</text>
</comment>
<gene>
    <name evidence="8" type="ORF">AVEN_37306_1</name>
</gene>
<accession>A0A4Y2A2D5</accession>
<dbReference type="InterPro" id="IPR049452">
    <property type="entry name" value="Anoctamin_TM"/>
</dbReference>
<sequence length="68" mass="7971">MFAASFPLAPALALIFNIIDFRIDSRRLLWWNRRPTPYRDNDIVDFEEDKTVSDNWTIIELPAVCGFP</sequence>
<evidence type="ECO:0000256" key="1">
    <source>
        <dbReference type="ARBA" id="ARBA00004141"/>
    </source>
</evidence>
<proteinExistence type="inferred from homology"/>
<dbReference type="InterPro" id="IPR007632">
    <property type="entry name" value="Anoctamin"/>
</dbReference>
<comment type="similarity">
    <text evidence="2 6">Belongs to the anoctamin family.</text>
</comment>
<keyword evidence="3" id="KW-0812">Transmembrane</keyword>
<comment type="subcellular location">
    <subcellularLocation>
        <location evidence="1 6">Membrane</location>
        <topology evidence="1 6">Multi-pass membrane protein</topology>
    </subcellularLocation>
</comment>
<dbReference type="GO" id="GO:0005254">
    <property type="term" value="F:chloride channel activity"/>
    <property type="evidence" value="ECO:0007669"/>
    <property type="project" value="TreeGrafter"/>
</dbReference>
<keyword evidence="5" id="KW-0472">Membrane</keyword>
<dbReference type="EMBL" id="BGPR01079188">
    <property type="protein sequence ID" value="GBL73426.1"/>
    <property type="molecule type" value="Genomic_DNA"/>
</dbReference>